<dbReference type="Pfam" id="PF00166">
    <property type="entry name" value="Cpn10"/>
    <property type="match status" value="1"/>
</dbReference>
<proteinExistence type="inferred from homology"/>
<dbReference type="NCBIfam" id="NF001534">
    <property type="entry name" value="PRK00364.2-5"/>
    <property type="match status" value="1"/>
</dbReference>
<organism evidence="5 6">
    <name type="scientific">Pseudolactococcus raffinolactis</name>
    <dbReference type="NCBI Taxonomy" id="1366"/>
    <lineage>
        <taxon>Bacteria</taxon>
        <taxon>Bacillati</taxon>
        <taxon>Bacillota</taxon>
        <taxon>Bacilli</taxon>
        <taxon>Lactobacillales</taxon>
        <taxon>Streptococcaceae</taxon>
        <taxon>Pseudolactococcus</taxon>
    </lineage>
</organism>
<evidence type="ECO:0000313" key="6">
    <source>
        <dbReference type="Proteomes" id="UP000501945"/>
    </source>
</evidence>
<dbReference type="SMART" id="SM00883">
    <property type="entry name" value="Cpn10"/>
    <property type="match status" value="1"/>
</dbReference>
<dbReference type="RefSeq" id="WP_003138237.1">
    <property type="nucleotide sequence ID" value="NZ_CP047616.1"/>
</dbReference>
<dbReference type="AlphaFoldDB" id="A0A5R9CJ97"/>
<comment type="subcellular location">
    <subcellularLocation>
        <location evidence="3">Cytoplasm</location>
    </subcellularLocation>
</comment>
<dbReference type="GO" id="GO:0051082">
    <property type="term" value="F:unfolded protein binding"/>
    <property type="evidence" value="ECO:0007669"/>
    <property type="project" value="TreeGrafter"/>
</dbReference>
<comment type="subunit">
    <text evidence="3">Heptamer of 7 subunits arranged in a ring. Interacts with the chaperonin GroEL.</text>
</comment>
<dbReference type="NCBIfam" id="NF001531">
    <property type="entry name" value="PRK00364.2-2"/>
    <property type="match status" value="1"/>
</dbReference>
<dbReference type="GO" id="GO:0044183">
    <property type="term" value="F:protein folding chaperone"/>
    <property type="evidence" value="ECO:0007669"/>
    <property type="project" value="InterPro"/>
</dbReference>
<dbReference type="HAMAP" id="MF_00580">
    <property type="entry name" value="CH10"/>
    <property type="match status" value="1"/>
</dbReference>
<dbReference type="GO" id="GO:0005524">
    <property type="term" value="F:ATP binding"/>
    <property type="evidence" value="ECO:0007669"/>
    <property type="project" value="InterPro"/>
</dbReference>
<evidence type="ECO:0000256" key="2">
    <source>
        <dbReference type="ARBA" id="ARBA00023186"/>
    </source>
</evidence>
<dbReference type="PROSITE" id="PS00681">
    <property type="entry name" value="CHAPERONINS_CPN10"/>
    <property type="match status" value="1"/>
</dbReference>
<evidence type="ECO:0000313" key="5">
    <source>
        <dbReference type="EMBL" id="QIW53056.1"/>
    </source>
</evidence>
<keyword evidence="3" id="KW-0963">Cytoplasm</keyword>
<dbReference type="PANTHER" id="PTHR10772:SF58">
    <property type="entry name" value="CO-CHAPERONIN GROES"/>
    <property type="match status" value="1"/>
</dbReference>
<dbReference type="EMBL" id="CP047616">
    <property type="protein sequence ID" value="QIW53056.1"/>
    <property type="molecule type" value="Genomic_DNA"/>
</dbReference>
<name>A0A5R9CJ97_9LACT</name>
<dbReference type="PRINTS" id="PR00297">
    <property type="entry name" value="CHAPERONIN10"/>
</dbReference>
<comment type="function">
    <text evidence="3 4">Together with the chaperonin GroEL, plays an essential role in assisting protein folding. The GroEL-GroES system forms a nano-cage that allows encapsulation of the non-native substrate proteins and provides a physical environment optimized to promote and accelerate protein folding. GroES binds to the apical surface of the GroEL ring, thereby capping the opening of the GroEL channel.</text>
</comment>
<gene>
    <name evidence="3" type="primary">groES</name>
    <name evidence="3" type="synonym">groS</name>
    <name evidence="5" type="ORF">GU336_02180</name>
</gene>
<reference evidence="5 6" key="1">
    <citation type="submission" date="2019-12" db="EMBL/GenBank/DDBJ databases">
        <title>Whole genome sequences of Lactococcus raffinolactis strains isolated from sewage.</title>
        <authorList>
            <person name="Ybazeta G."/>
            <person name="Ross M."/>
            <person name="Brabant-Kirwan D."/>
            <person name="Saleh M."/>
            <person name="Dillon J.A."/>
            <person name="Splinter K."/>
            <person name="Nokhbeh R."/>
        </authorList>
    </citation>
    <scope>NUCLEOTIDE SEQUENCE [LARGE SCALE GENOMIC DNA]</scope>
    <source>
        <strain evidence="5 6">Lr_19_5</strain>
    </source>
</reference>
<dbReference type="CDD" id="cd00320">
    <property type="entry name" value="cpn10"/>
    <property type="match status" value="1"/>
</dbReference>
<dbReference type="SUPFAM" id="SSF50129">
    <property type="entry name" value="GroES-like"/>
    <property type="match status" value="1"/>
</dbReference>
<dbReference type="GO" id="GO:0051087">
    <property type="term" value="F:protein-folding chaperone binding"/>
    <property type="evidence" value="ECO:0007669"/>
    <property type="project" value="TreeGrafter"/>
</dbReference>
<comment type="similarity">
    <text evidence="1 3 4">Belongs to the GroES chaperonin family.</text>
</comment>
<dbReference type="InterPro" id="IPR018369">
    <property type="entry name" value="Chaprnonin_Cpn10_CS"/>
</dbReference>
<dbReference type="InterPro" id="IPR020818">
    <property type="entry name" value="Chaperonin_GroES"/>
</dbReference>
<accession>A0A5R9CJ97</accession>
<protein>
    <recommendedName>
        <fullName evidence="3">Co-chaperonin GroES</fullName>
    </recommendedName>
    <alternativeName>
        <fullName evidence="3">10 kDa chaperonin</fullName>
    </alternativeName>
    <alternativeName>
        <fullName evidence="3">Chaperonin-10</fullName>
        <shortName evidence="3">Cpn10</shortName>
    </alternativeName>
</protein>
<evidence type="ECO:0000256" key="1">
    <source>
        <dbReference type="ARBA" id="ARBA00006975"/>
    </source>
</evidence>
<dbReference type="InterPro" id="IPR011032">
    <property type="entry name" value="GroES-like_sf"/>
</dbReference>
<dbReference type="Proteomes" id="UP000501945">
    <property type="component" value="Chromosome"/>
</dbReference>
<dbReference type="Gene3D" id="2.30.33.40">
    <property type="entry name" value="GroES chaperonin"/>
    <property type="match status" value="1"/>
</dbReference>
<dbReference type="FunFam" id="2.30.33.40:FF:000001">
    <property type="entry name" value="10 kDa chaperonin"/>
    <property type="match status" value="1"/>
</dbReference>
<keyword evidence="2 3" id="KW-0143">Chaperone</keyword>
<dbReference type="PANTHER" id="PTHR10772">
    <property type="entry name" value="10 KDA HEAT SHOCK PROTEIN"/>
    <property type="match status" value="1"/>
</dbReference>
<dbReference type="InterPro" id="IPR037124">
    <property type="entry name" value="Chaperonin_GroES_sf"/>
</dbReference>
<evidence type="ECO:0000256" key="4">
    <source>
        <dbReference type="RuleBase" id="RU000535"/>
    </source>
</evidence>
<dbReference type="GO" id="GO:0005737">
    <property type="term" value="C:cytoplasm"/>
    <property type="evidence" value="ECO:0007669"/>
    <property type="project" value="UniProtKB-SubCell"/>
</dbReference>
<sequence>MLKPLGDRIVLRVKKEEEKSVGGIVLTTSAQEKPSTAEVVAVGEGRHTHHGKVIEPGVKVGDLVVFEKFAGTEIKDGSETLLIVREGDILAIVE</sequence>
<dbReference type="GO" id="GO:0046872">
    <property type="term" value="F:metal ion binding"/>
    <property type="evidence" value="ECO:0007669"/>
    <property type="project" value="TreeGrafter"/>
</dbReference>
<evidence type="ECO:0000256" key="3">
    <source>
        <dbReference type="HAMAP-Rule" id="MF_00580"/>
    </source>
</evidence>